<organism evidence="6 7">
    <name type="scientific">Limulus polyphemus</name>
    <name type="common">Atlantic horseshoe crab</name>
    <dbReference type="NCBI Taxonomy" id="6850"/>
    <lineage>
        <taxon>Eukaryota</taxon>
        <taxon>Metazoa</taxon>
        <taxon>Ecdysozoa</taxon>
        <taxon>Arthropoda</taxon>
        <taxon>Chelicerata</taxon>
        <taxon>Merostomata</taxon>
        <taxon>Xiphosura</taxon>
        <taxon>Limulidae</taxon>
        <taxon>Limulus</taxon>
    </lineage>
</organism>
<evidence type="ECO:0000256" key="5">
    <source>
        <dbReference type="SAM" id="Phobius"/>
    </source>
</evidence>
<keyword evidence="3 5" id="KW-1133">Transmembrane helix</keyword>
<keyword evidence="4 5" id="KW-0472">Membrane</keyword>
<dbReference type="InterPro" id="IPR019372">
    <property type="entry name" value="LHFPL"/>
</dbReference>
<protein>
    <submittedName>
        <fullName evidence="7">Lipoma HMGIC fusion partner-like</fullName>
    </submittedName>
</protein>
<dbReference type="Pfam" id="PF10242">
    <property type="entry name" value="L_HMGIC_fpl"/>
    <property type="match status" value="1"/>
</dbReference>
<name>A0ABM1BR90_LIMPO</name>
<evidence type="ECO:0000313" key="7">
    <source>
        <dbReference type="RefSeq" id="XP_013787113.1"/>
    </source>
</evidence>
<dbReference type="PANTHER" id="PTHR12489">
    <property type="entry name" value="LIPOMA HMGIC FUSION PARTNER-LIKE PROTEIN"/>
    <property type="match status" value="1"/>
</dbReference>
<accession>A0ABM1BR90</accession>
<evidence type="ECO:0000256" key="1">
    <source>
        <dbReference type="ARBA" id="ARBA00004141"/>
    </source>
</evidence>
<feature type="transmembrane region" description="Helical" evidence="5">
    <location>
        <begin position="83"/>
        <end position="116"/>
    </location>
</feature>
<dbReference type="Gene3D" id="1.20.140.150">
    <property type="match status" value="1"/>
</dbReference>
<keyword evidence="2 5" id="KW-0812">Transmembrane</keyword>
<dbReference type="RefSeq" id="XP_013787113.1">
    <property type="nucleotide sequence ID" value="XM_013931659.2"/>
</dbReference>
<evidence type="ECO:0000256" key="4">
    <source>
        <dbReference type="ARBA" id="ARBA00023136"/>
    </source>
</evidence>
<dbReference type="GeneID" id="106471071"/>
<evidence type="ECO:0000256" key="3">
    <source>
        <dbReference type="ARBA" id="ARBA00022989"/>
    </source>
</evidence>
<feature type="transmembrane region" description="Helical" evidence="5">
    <location>
        <begin position="123"/>
        <end position="142"/>
    </location>
</feature>
<reference evidence="7" key="1">
    <citation type="submission" date="2025-08" db="UniProtKB">
        <authorList>
            <consortium name="RefSeq"/>
        </authorList>
    </citation>
    <scope>IDENTIFICATION</scope>
    <source>
        <tissue evidence="7">Muscle</tissue>
    </source>
</reference>
<dbReference type="PANTHER" id="PTHR12489:SF16">
    <property type="entry name" value="LHFPL TETRASPAN SUBFAMILY MEMBER 6 PROTEIN-RELATED"/>
    <property type="match status" value="1"/>
</dbReference>
<dbReference type="Proteomes" id="UP000694941">
    <property type="component" value="Unplaced"/>
</dbReference>
<comment type="subcellular location">
    <subcellularLocation>
        <location evidence="1">Membrane</location>
        <topology evidence="1">Multi-pass membrane protein</topology>
    </subcellularLocation>
</comment>
<keyword evidence="6" id="KW-1185">Reference proteome</keyword>
<proteinExistence type="predicted"/>
<evidence type="ECO:0000313" key="6">
    <source>
        <dbReference type="Proteomes" id="UP000694941"/>
    </source>
</evidence>
<feature type="transmembrane region" description="Helical" evidence="5">
    <location>
        <begin position="171"/>
        <end position="193"/>
    </location>
</feature>
<gene>
    <name evidence="7" type="primary">LOC106471071</name>
</gene>
<evidence type="ECO:0000256" key="2">
    <source>
        <dbReference type="ARBA" id="ARBA00022692"/>
    </source>
</evidence>
<sequence length="203" mass="21948">MPILASSLTATGVFWACLSLAAAILTCSGFYLPFWLQGALFNSTEVSFGSFRRCSYPRMEEDGGVKIVHECGRYTTFYDIPSISWQISTITVGIGASTSLLVAFTAIAACCVADVVTKRAARVLGLVQTLTAIIILVGGAIYPNGWGTREVQEVCGGISDSYYLGTCQLSWSFYLMGSGVVLLFFCAVLSLWASRIKPHSYRI</sequence>